<dbReference type="OrthoDB" id="2804213at2759"/>
<accession>K5UMN8</accession>
<evidence type="ECO:0000313" key="2">
    <source>
        <dbReference type="Proteomes" id="UP000008370"/>
    </source>
</evidence>
<dbReference type="Proteomes" id="UP000008370">
    <property type="component" value="Unassembled WGS sequence"/>
</dbReference>
<dbReference type="AlphaFoldDB" id="K5UMN8"/>
<name>K5UMN8_PHACS</name>
<dbReference type="HOGENOM" id="CLU_1468692_0_0_1"/>
<dbReference type="InParanoid" id="K5UMN8"/>
<protein>
    <submittedName>
        <fullName evidence="1">Uncharacterized protein</fullName>
    </submittedName>
</protein>
<reference evidence="1 2" key="1">
    <citation type="journal article" date="2012" name="BMC Genomics">
        <title>Comparative genomics of the white-rot fungi, Phanerochaete carnosa and P. chrysosporium, to elucidate the genetic basis of the distinct wood types they colonize.</title>
        <authorList>
            <person name="Suzuki H."/>
            <person name="MacDonald J."/>
            <person name="Syed K."/>
            <person name="Salamov A."/>
            <person name="Hori C."/>
            <person name="Aerts A."/>
            <person name="Henrissat B."/>
            <person name="Wiebenga A."/>
            <person name="vanKuyk P.A."/>
            <person name="Barry K."/>
            <person name="Lindquist E."/>
            <person name="LaButti K."/>
            <person name="Lapidus A."/>
            <person name="Lucas S."/>
            <person name="Coutinho P."/>
            <person name="Gong Y."/>
            <person name="Samejima M."/>
            <person name="Mahadevan R."/>
            <person name="Abou-Zaid M."/>
            <person name="de Vries R.P."/>
            <person name="Igarashi K."/>
            <person name="Yadav J.S."/>
            <person name="Grigoriev I.V."/>
            <person name="Master E.R."/>
        </authorList>
    </citation>
    <scope>NUCLEOTIDE SEQUENCE [LARGE SCALE GENOMIC DNA]</scope>
    <source>
        <strain evidence="1 2">HHB-10118-sp</strain>
    </source>
</reference>
<sequence>MSTPENTTLDAHTGICRHCGISSLPPDVAKDIPSMENSNKTEYSSTILILSSTQWHVSLLVSITLHNFVETLQIKLIWCRMLLLINVAEMIIYQCVSGLAVPEDCSVLKTISKPFTPSDYLAQFLPPILLSRFLLNLRQTSFGANASTDSPAYSRIIGNIGEDFEDTNMVVLNEDAVDGDLESI</sequence>
<evidence type="ECO:0000313" key="1">
    <source>
        <dbReference type="EMBL" id="EKM50961.1"/>
    </source>
</evidence>
<dbReference type="RefSeq" id="XP_007400126.1">
    <property type="nucleotide sequence ID" value="XM_007400064.1"/>
</dbReference>
<dbReference type="GeneID" id="18910442"/>
<gene>
    <name evidence="1" type="ORF">PHACADRAFT_187590</name>
</gene>
<dbReference type="KEGG" id="pco:PHACADRAFT_187590"/>
<dbReference type="EMBL" id="JH930477">
    <property type="protein sequence ID" value="EKM50961.1"/>
    <property type="molecule type" value="Genomic_DNA"/>
</dbReference>
<keyword evidence="2" id="KW-1185">Reference proteome</keyword>
<proteinExistence type="predicted"/>
<organism evidence="1 2">
    <name type="scientific">Phanerochaete carnosa (strain HHB-10118-sp)</name>
    <name type="common">White-rot fungus</name>
    <name type="synonym">Peniophora carnosa</name>
    <dbReference type="NCBI Taxonomy" id="650164"/>
    <lineage>
        <taxon>Eukaryota</taxon>
        <taxon>Fungi</taxon>
        <taxon>Dikarya</taxon>
        <taxon>Basidiomycota</taxon>
        <taxon>Agaricomycotina</taxon>
        <taxon>Agaricomycetes</taxon>
        <taxon>Polyporales</taxon>
        <taxon>Phanerochaetaceae</taxon>
        <taxon>Phanerochaete</taxon>
    </lineage>
</organism>